<keyword evidence="9" id="KW-1185">Reference proteome</keyword>
<evidence type="ECO:0000313" key="9">
    <source>
        <dbReference type="Proteomes" id="UP000321291"/>
    </source>
</evidence>
<evidence type="ECO:0000256" key="2">
    <source>
        <dbReference type="ARBA" id="ARBA00006275"/>
    </source>
</evidence>
<evidence type="ECO:0000256" key="5">
    <source>
        <dbReference type="ARBA" id="ARBA00023237"/>
    </source>
</evidence>
<name>A0A5B8VIV8_9BACT</name>
<evidence type="ECO:0000259" key="7">
    <source>
        <dbReference type="Pfam" id="PF14322"/>
    </source>
</evidence>
<sequence length="448" mass="51330">MKCCYIIVLCSIWITLLQGCQKYLGAKSSKSLTVPSTLIDLQALLDEYLPVNTGVGAGMLGGDEYYLTESRFNSLYTDIWRNMYVWADTNVFVGNANTWNGSYDNVYKANTIIEVLPKIKQDASNEIEWDNVKGQALFLRGRCFFEVAMVWAEAYDAKNAKEKLGIPLRLGTDFNVPSVRSNLVDTYNQIISDLRASIDLLPVKPVHVFRASKPAACGELARVYLSMRMYDSAYLYANKALELFNYLIDYNTLDTNATYPFTRFGPEVIYETDIYGAYGPYNMVDTSIYRMFDNNDLRKALYFEPNGDGSHKFCGNYNKNFDMFGGIATDELYLIRAECLARNGEPQLALNDLNLLLKNRYLVGTYKNKQSSNAETVLKWILDERLKELLFRGLRWIDIKRYNKEGANITLKRIIGSKEYILPPNDLRYAMAIPQYIIEHSNIKQNPR</sequence>
<keyword evidence="5" id="KW-0998">Cell outer membrane</keyword>
<accession>A0A5B8VIV8</accession>
<dbReference type="InterPro" id="IPR012944">
    <property type="entry name" value="SusD_RagB_dom"/>
</dbReference>
<dbReference type="Gene3D" id="1.25.40.390">
    <property type="match status" value="2"/>
</dbReference>
<gene>
    <name evidence="8" type="ORF">FSB73_07440</name>
</gene>
<dbReference type="SUPFAM" id="SSF48452">
    <property type="entry name" value="TPR-like"/>
    <property type="match status" value="1"/>
</dbReference>
<proteinExistence type="inferred from homology"/>
<dbReference type="PROSITE" id="PS51257">
    <property type="entry name" value="PROKAR_LIPOPROTEIN"/>
    <property type="match status" value="1"/>
</dbReference>
<evidence type="ECO:0000313" key="8">
    <source>
        <dbReference type="EMBL" id="QEC71527.1"/>
    </source>
</evidence>
<evidence type="ECO:0000256" key="4">
    <source>
        <dbReference type="ARBA" id="ARBA00023136"/>
    </source>
</evidence>
<feature type="domain" description="SusD-like N-terminal" evidence="7">
    <location>
        <begin position="22"/>
        <end position="225"/>
    </location>
</feature>
<dbReference type="Proteomes" id="UP000321291">
    <property type="component" value="Chromosome"/>
</dbReference>
<dbReference type="GO" id="GO:0009279">
    <property type="term" value="C:cell outer membrane"/>
    <property type="evidence" value="ECO:0007669"/>
    <property type="project" value="UniProtKB-SubCell"/>
</dbReference>
<protein>
    <submittedName>
        <fullName evidence="8">RagB/SusD family nutrient uptake outer membrane protein</fullName>
    </submittedName>
</protein>
<comment type="similarity">
    <text evidence="2">Belongs to the SusD family.</text>
</comment>
<dbReference type="InterPro" id="IPR011990">
    <property type="entry name" value="TPR-like_helical_dom_sf"/>
</dbReference>
<keyword evidence="4" id="KW-0472">Membrane</keyword>
<feature type="domain" description="RagB/SusD" evidence="6">
    <location>
        <begin position="331"/>
        <end position="408"/>
    </location>
</feature>
<dbReference type="Pfam" id="PF14322">
    <property type="entry name" value="SusD-like_3"/>
    <property type="match status" value="1"/>
</dbReference>
<organism evidence="8 9">
    <name type="scientific">Arachidicoccus ginsenosidivorans</name>
    <dbReference type="NCBI Taxonomy" id="496057"/>
    <lineage>
        <taxon>Bacteria</taxon>
        <taxon>Pseudomonadati</taxon>
        <taxon>Bacteroidota</taxon>
        <taxon>Chitinophagia</taxon>
        <taxon>Chitinophagales</taxon>
        <taxon>Chitinophagaceae</taxon>
        <taxon>Arachidicoccus</taxon>
    </lineage>
</organism>
<dbReference type="Pfam" id="PF07980">
    <property type="entry name" value="SusD_RagB"/>
    <property type="match status" value="1"/>
</dbReference>
<evidence type="ECO:0000256" key="1">
    <source>
        <dbReference type="ARBA" id="ARBA00004442"/>
    </source>
</evidence>
<dbReference type="InterPro" id="IPR033985">
    <property type="entry name" value="SusD-like_N"/>
</dbReference>
<keyword evidence="3" id="KW-0732">Signal</keyword>
<reference evidence="8 9" key="1">
    <citation type="journal article" date="2017" name="Int. J. Syst. Evol. Microbiol.">
        <title>Arachidicoccus ginsenosidivorans sp. nov., with ginsenoside-converting activity isolated from ginseng cultivating soil.</title>
        <authorList>
            <person name="Siddiqi M.Z."/>
            <person name="Aslam Z."/>
            <person name="Im W.T."/>
        </authorList>
    </citation>
    <scope>NUCLEOTIDE SEQUENCE [LARGE SCALE GENOMIC DNA]</scope>
    <source>
        <strain evidence="8 9">Gsoil 809</strain>
    </source>
</reference>
<comment type="subcellular location">
    <subcellularLocation>
        <location evidence="1">Cell outer membrane</location>
    </subcellularLocation>
</comment>
<dbReference type="EMBL" id="CP042434">
    <property type="protein sequence ID" value="QEC71527.1"/>
    <property type="molecule type" value="Genomic_DNA"/>
</dbReference>
<dbReference type="KEGG" id="agi:FSB73_07440"/>
<evidence type="ECO:0000256" key="3">
    <source>
        <dbReference type="ARBA" id="ARBA00022729"/>
    </source>
</evidence>
<evidence type="ECO:0000259" key="6">
    <source>
        <dbReference type="Pfam" id="PF07980"/>
    </source>
</evidence>
<dbReference type="AlphaFoldDB" id="A0A5B8VIV8"/>